<dbReference type="SMART" id="SM00382">
    <property type="entry name" value="AAA"/>
    <property type="match status" value="1"/>
</dbReference>
<evidence type="ECO:0000313" key="6">
    <source>
        <dbReference type="EMBL" id="MBC8544416.1"/>
    </source>
</evidence>
<keyword evidence="4 6" id="KW-0067">ATP-binding</keyword>
<dbReference type="InterPro" id="IPR050763">
    <property type="entry name" value="ABC_transporter_ATP-binding"/>
</dbReference>
<comment type="similarity">
    <text evidence="1">Belongs to the ABC transporter superfamily.</text>
</comment>
<dbReference type="GO" id="GO:0016887">
    <property type="term" value="F:ATP hydrolysis activity"/>
    <property type="evidence" value="ECO:0007669"/>
    <property type="project" value="InterPro"/>
</dbReference>
<feature type="domain" description="ABC transporter" evidence="5">
    <location>
        <begin position="2"/>
        <end position="234"/>
    </location>
</feature>
<name>A0A926I2T4_9FIRM</name>
<dbReference type="Pfam" id="PF00005">
    <property type="entry name" value="ABC_tran"/>
    <property type="match status" value="1"/>
</dbReference>
<dbReference type="InterPro" id="IPR003593">
    <property type="entry name" value="AAA+_ATPase"/>
</dbReference>
<proteinExistence type="inferred from homology"/>
<dbReference type="InterPro" id="IPR017871">
    <property type="entry name" value="ABC_transporter-like_CS"/>
</dbReference>
<evidence type="ECO:0000256" key="4">
    <source>
        <dbReference type="ARBA" id="ARBA00022840"/>
    </source>
</evidence>
<dbReference type="PROSITE" id="PS50893">
    <property type="entry name" value="ABC_TRANSPORTER_2"/>
    <property type="match status" value="1"/>
</dbReference>
<evidence type="ECO:0000256" key="3">
    <source>
        <dbReference type="ARBA" id="ARBA00022741"/>
    </source>
</evidence>
<dbReference type="PROSITE" id="PS00211">
    <property type="entry name" value="ABC_TRANSPORTER_1"/>
    <property type="match status" value="1"/>
</dbReference>
<dbReference type="AlphaFoldDB" id="A0A926I2T4"/>
<keyword evidence="7" id="KW-1185">Reference proteome</keyword>
<dbReference type="GO" id="GO:0005524">
    <property type="term" value="F:ATP binding"/>
    <property type="evidence" value="ECO:0007669"/>
    <property type="project" value="UniProtKB-KW"/>
</dbReference>
<dbReference type="InterPro" id="IPR003439">
    <property type="entry name" value="ABC_transporter-like_ATP-bd"/>
</dbReference>
<dbReference type="SUPFAM" id="SSF52540">
    <property type="entry name" value="P-loop containing nucleoside triphosphate hydrolases"/>
    <property type="match status" value="1"/>
</dbReference>
<dbReference type="Gene3D" id="3.40.50.300">
    <property type="entry name" value="P-loop containing nucleotide triphosphate hydrolases"/>
    <property type="match status" value="1"/>
</dbReference>
<dbReference type="PANTHER" id="PTHR42711:SF5">
    <property type="entry name" value="ABC TRANSPORTER ATP-BINDING PROTEIN NATA"/>
    <property type="match status" value="1"/>
</dbReference>
<organism evidence="6 7">
    <name type="scientific">Bianquea renquensis</name>
    <dbReference type="NCBI Taxonomy" id="2763661"/>
    <lineage>
        <taxon>Bacteria</taxon>
        <taxon>Bacillati</taxon>
        <taxon>Bacillota</taxon>
        <taxon>Clostridia</taxon>
        <taxon>Eubacteriales</taxon>
        <taxon>Bianqueaceae</taxon>
        <taxon>Bianquea</taxon>
    </lineage>
</organism>
<dbReference type="EMBL" id="JACRSQ010000021">
    <property type="protein sequence ID" value="MBC8544416.1"/>
    <property type="molecule type" value="Genomic_DNA"/>
</dbReference>
<keyword evidence="3" id="KW-0547">Nucleotide-binding</keyword>
<evidence type="ECO:0000256" key="1">
    <source>
        <dbReference type="ARBA" id="ARBA00005417"/>
    </source>
</evidence>
<sequence>MIDIIHVSKTYPKQQVKAVDDVSLHIDSGEFFGLLGPNGAGKTTLIRILVTLLLPTSGEVQINNQVLTRKRADLKKKLSIITQENSLRYDMTLDQVMEWQARLYHIPLAVMRERREELLDFCGLTEHRKKTVRKLSGGMKRKLMLCRALLTDPEILILDEPTIGLDPASRRQMWDLLRRLNEKGLTVLMTTHYIEEAQSLCQRVALINKGKVVRLDTPAELISQLGPVAVDEFDGSQTRSSFFPTKEEALAYAESITNKFNMRSTTLEDVFLDIVGSGLEVV</sequence>
<keyword evidence="2" id="KW-0813">Transport</keyword>
<reference evidence="6" key="1">
    <citation type="submission" date="2020-08" db="EMBL/GenBank/DDBJ databases">
        <title>Genome public.</title>
        <authorList>
            <person name="Liu C."/>
            <person name="Sun Q."/>
        </authorList>
    </citation>
    <scope>NUCLEOTIDE SEQUENCE</scope>
    <source>
        <strain evidence="6">NSJ-32</strain>
    </source>
</reference>
<evidence type="ECO:0000256" key="2">
    <source>
        <dbReference type="ARBA" id="ARBA00022448"/>
    </source>
</evidence>
<comment type="caution">
    <text evidence="6">The sequence shown here is derived from an EMBL/GenBank/DDBJ whole genome shotgun (WGS) entry which is preliminary data.</text>
</comment>
<accession>A0A926I2T4</accession>
<evidence type="ECO:0000259" key="5">
    <source>
        <dbReference type="PROSITE" id="PS50893"/>
    </source>
</evidence>
<gene>
    <name evidence="6" type="ORF">H8730_12790</name>
</gene>
<dbReference type="InterPro" id="IPR027417">
    <property type="entry name" value="P-loop_NTPase"/>
</dbReference>
<dbReference type="PANTHER" id="PTHR42711">
    <property type="entry name" value="ABC TRANSPORTER ATP-BINDING PROTEIN"/>
    <property type="match status" value="1"/>
</dbReference>
<dbReference type="Proteomes" id="UP000657006">
    <property type="component" value="Unassembled WGS sequence"/>
</dbReference>
<protein>
    <submittedName>
        <fullName evidence="6">ABC transporter ATP-binding protein</fullName>
    </submittedName>
</protein>
<dbReference type="RefSeq" id="WP_177718944.1">
    <property type="nucleotide sequence ID" value="NZ_JACRSQ010000021.1"/>
</dbReference>
<evidence type="ECO:0000313" key="7">
    <source>
        <dbReference type="Proteomes" id="UP000657006"/>
    </source>
</evidence>